<evidence type="ECO:0000313" key="2">
    <source>
        <dbReference type="EMBL" id="KAK4498218.1"/>
    </source>
</evidence>
<evidence type="ECO:0000313" key="3">
    <source>
        <dbReference type="Proteomes" id="UP001305779"/>
    </source>
</evidence>
<name>A0ABR0EA88_ZASCE</name>
<comment type="caution">
    <text evidence="2">The sequence shown here is derived from an EMBL/GenBank/DDBJ whole genome shotgun (WGS) entry which is preliminary data.</text>
</comment>
<reference evidence="2 3" key="1">
    <citation type="journal article" date="2023" name="G3 (Bethesda)">
        <title>A chromosome-level genome assembly of Zasmidium syzygii isolated from banana leaves.</title>
        <authorList>
            <person name="van Westerhoven A.C."/>
            <person name="Mehrabi R."/>
            <person name="Talebi R."/>
            <person name="Steentjes M.B.F."/>
            <person name="Corcolon B."/>
            <person name="Chong P.A."/>
            <person name="Kema G.H.J."/>
            <person name="Seidl M.F."/>
        </authorList>
    </citation>
    <scope>NUCLEOTIDE SEQUENCE [LARGE SCALE GENOMIC DNA]</scope>
    <source>
        <strain evidence="2 3">P124</strain>
    </source>
</reference>
<sequence>MAPREVFAGTAAVTDGDTAATPKESASTPNAATPNTPLSAESGKHAQDYDGISGTSSSKRMKIADRAATSSIVPITPGNLKDPKSFCVVSHGEAACAAYLGYSDAADLRRFICSGDFLKHFHRYAQEWASGVRASKVLEEIKNCFLDPDSDDYPLDAEEVSKTFSKFYPHPMDPSEADAKKKNATLQEYRFRQKKSLAYILILMVDQIGEGGTECPYDTSTRDTYIEKLPEKLQHIKEMPDFSKERVRFPQLKTSFDGESELEPYNRALNLLRYAYFMFSTNVWPTRIAVMKPDLKMDFGDKYTPHWMRPKLSTDVTSVPETVIEAPEQEALSKLDFRLVLRTRWTEDEVENDEKEEFEALKDEIEIPDSMPSSGDPRVHTKYQFRDTIRMDYKCIERGIRLCSVVIAIPVNGHMRDREVARSEWETVQADLNKCSEGTHIDVFIKLKKHDEFYGNNELESDVPPPPVRYKKANEDVEQKDVFSLEDDGNSVPTDADS</sequence>
<dbReference type="Proteomes" id="UP001305779">
    <property type="component" value="Unassembled WGS sequence"/>
</dbReference>
<feature type="region of interest" description="Disordered" evidence="1">
    <location>
        <begin position="456"/>
        <end position="498"/>
    </location>
</feature>
<feature type="region of interest" description="Disordered" evidence="1">
    <location>
        <begin position="1"/>
        <end position="60"/>
    </location>
</feature>
<protein>
    <submittedName>
        <fullName evidence="2">Uncharacterized protein</fullName>
    </submittedName>
</protein>
<feature type="compositionally biased region" description="Low complexity" evidence="1">
    <location>
        <begin position="8"/>
        <end position="21"/>
    </location>
</feature>
<accession>A0ABR0EA88</accession>
<keyword evidence="3" id="KW-1185">Reference proteome</keyword>
<evidence type="ECO:0000256" key="1">
    <source>
        <dbReference type="SAM" id="MobiDB-lite"/>
    </source>
</evidence>
<gene>
    <name evidence="2" type="ORF">PRZ48_010875</name>
</gene>
<feature type="compositionally biased region" description="Polar residues" evidence="1">
    <location>
        <begin position="24"/>
        <end position="39"/>
    </location>
</feature>
<organism evidence="2 3">
    <name type="scientific">Zasmidium cellare</name>
    <name type="common">Wine cellar mold</name>
    <name type="synonym">Racodium cellare</name>
    <dbReference type="NCBI Taxonomy" id="395010"/>
    <lineage>
        <taxon>Eukaryota</taxon>
        <taxon>Fungi</taxon>
        <taxon>Dikarya</taxon>
        <taxon>Ascomycota</taxon>
        <taxon>Pezizomycotina</taxon>
        <taxon>Dothideomycetes</taxon>
        <taxon>Dothideomycetidae</taxon>
        <taxon>Mycosphaerellales</taxon>
        <taxon>Mycosphaerellaceae</taxon>
        <taxon>Zasmidium</taxon>
    </lineage>
</organism>
<proteinExistence type="predicted"/>
<feature type="compositionally biased region" description="Basic and acidic residues" evidence="1">
    <location>
        <begin position="472"/>
        <end position="483"/>
    </location>
</feature>
<dbReference type="EMBL" id="JAXOVC010000008">
    <property type="protein sequence ID" value="KAK4498218.1"/>
    <property type="molecule type" value="Genomic_DNA"/>
</dbReference>